<dbReference type="STRING" id="1182571.QR90_07175"/>
<reference evidence="3" key="1">
    <citation type="submission" date="2014-11" db="EMBL/GenBank/DDBJ databases">
        <title>Hymenobacter sp. DG25B genome submission.</title>
        <authorList>
            <person name="Jung H.-Y."/>
            <person name="Kim M.K."/>
            <person name="Srinivasan S."/>
            <person name="Lim S."/>
        </authorList>
    </citation>
    <scope>NUCLEOTIDE SEQUENCE [LARGE SCALE GENOMIC DNA]</scope>
    <source>
        <strain evidence="3">DY59</strain>
    </source>
</reference>
<dbReference type="KEGG" id="dsw:QR90_07175"/>
<evidence type="ECO:0000256" key="1">
    <source>
        <dbReference type="SAM" id="SignalP"/>
    </source>
</evidence>
<dbReference type="EMBL" id="CP010028">
    <property type="protein sequence ID" value="AIZ44938.1"/>
    <property type="molecule type" value="Genomic_DNA"/>
</dbReference>
<name>A0A0A7KK76_9DEIO</name>
<dbReference type="HOGENOM" id="CLU_159851_0_0_0"/>
<dbReference type="RefSeq" id="WP_039683428.1">
    <property type="nucleotide sequence ID" value="NZ_CP010028.1"/>
</dbReference>
<feature type="signal peptide" evidence="1">
    <location>
        <begin position="1"/>
        <end position="19"/>
    </location>
</feature>
<proteinExistence type="predicted"/>
<accession>A0A0A7KK76</accession>
<dbReference type="Proteomes" id="UP000030634">
    <property type="component" value="Chromosome"/>
</dbReference>
<dbReference type="AlphaFoldDB" id="A0A0A7KK76"/>
<gene>
    <name evidence="2" type="ORF">QR90_07175</name>
</gene>
<protein>
    <submittedName>
        <fullName evidence="2">Uncharacterized protein</fullName>
    </submittedName>
</protein>
<feature type="chain" id="PRO_5002040696" evidence="1">
    <location>
        <begin position="20"/>
        <end position="125"/>
    </location>
</feature>
<evidence type="ECO:0000313" key="2">
    <source>
        <dbReference type="EMBL" id="AIZ44938.1"/>
    </source>
</evidence>
<keyword evidence="1" id="KW-0732">Signal</keyword>
<evidence type="ECO:0000313" key="3">
    <source>
        <dbReference type="Proteomes" id="UP000030634"/>
    </source>
</evidence>
<organism evidence="2 3">
    <name type="scientific">Deinococcus radiopugnans</name>
    <dbReference type="NCBI Taxonomy" id="57497"/>
    <lineage>
        <taxon>Bacteria</taxon>
        <taxon>Thermotogati</taxon>
        <taxon>Deinococcota</taxon>
        <taxon>Deinococci</taxon>
        <taxon>Deinococcales</taxon>
        <taxon>Deinococcaceae</taxon>
        <taxon>Deinococcus</taxon>
    </lineage>
</organism>
<sequence length="125" mass="13105">MRLKAAVLAALVLWPGAVAQNPAGLSADLKLMPSYGGALLAGRIKASRPDELMGVWSSLGRARLMKCAPRCEVVPSLPISGNLILSGSSGYRVVLGGDFKPGQKVSVVLRFRQGVVLNHTAIVGR</sequence>